<dbReference type="EMBL" id="JAGTTL010000001">
    <property type="protein sequence ID" value="KAK6329457.1"/>
    <property type="molecule type" value="Genomic_DNA"/>
</dbReference>
<evidence type="ECO:0000256" key="1">
    <source>
        <dbReference type="SAM" id="MobiDB-lite"/>
    </source>
</evidence>
<protein>
    <submittedName>
        <fullName evidence="2">Uncharacterized protein</fullName>
    </submittedName>
</protein>
<feature type="compositionally biased region" description="Low complexity" evidence="1">
    <location>
        <begin position="44"/>
        <end position="56"/>
    </location>
</feature>
<sequence>MTATKGNAHRNATQRPPPLGYDSPRVTVTEAPDQGNPHSTRSPQGGQLVLGLLSLSEAPEGSWSSTGAKNHRAGGDSKKQMKEEKVSSEGPFPSLSFSSSHFLFFPLSLFPPSVSPLQ</sequence>
<name>A0AAN8MKR3_9TELE</name>
<feature type="region of interest" description="Disordered" evidence="1">
    <location>
        <begin position="1"/>
        <end position="91"/>
    </location>
</feature>
<proteinExistence type="predicted"/>
<keyword evidence="3" id="KW-1185">Reference proteome</keyword>
<comment type="caution">
    <text evidence="2">The sequence shown here is derived from an EMBL/GenBank/DDBJ whole genome shotgun (WGS) entry which is preliminary data.</text>
</comment>
<feature type="compositionally biased region" description="Basic and acidic residues" evidence="1">
    <location>
        <begin position="73"/>
        <end position="87"/>
    </location>
</feature>
<dbReference type="Proteomes" id="UP001356427">
    <property type="component" value="Unassembled WGS sequence"/>
</dbReference>
<evidence type="ECO:0000313" key="3">
    <source>
        <dbReference type="Proteomes" id="UP001356427"/>
    </source>
</evidence>
<reference evidence="2 3" key="1">
    <citation type="submission" date="2021-04" db="EMBL/GenBank/DDBJ databases">
        <authorList>
            <person name="De Guttry C."/>
            <person name="Zahm M."/>
            <person name="Klopp C."/>
            <person name="Cabau C."/>
            <person name="Louis A."/>
            <person name="Berthelot C."/>
            <person name="Parey E."/>
            <person name="Roest Crollius H."/>
            <person name="Montfort J."/>
            <person name="Robinson-Rechavi M."/>
            <person name="Bucao C."/>
            <person name="Bouchez O."/>
            <person name="Gislard M."/>
            <person name="Lluch J."/>
            <person name="Milhes M."/>
            <person name="Lampietro C."/>
            <person name="Lopez Roques C."/>
            <person name="Donnadieu C."/>
            <person name="Braasch I."/>
            <person name="Desvignes T."/>
            <person name="Postlethwait J."/>
            <person name="Bobe J."/>
            <person name="Wedekind C."/>
            <person name="Guiguen Y."/>
        </authorList>
    </citation>
    <scope>NUCLEOTIDE SEQUENCE [LARGE SCALE GENOMIC DNA]</scope>
    <source>
        <strain evidence="2">Cs_M1</strain>
        <tissue evidence="2">Blood</tissue>
    </source>
</reference>
<gene>
    <name evidence="2" type="ORF">J4Q44_G00014350</name>
</gene>
<feature type="compositionally biased region" description="Polar residues" evidence="1">
    <location>
        <begin position="1"/>
        <end position="14"/>
    </location>
</feature>
<organism evidence="2 3">
    <name type="scientific">Coregonus suidteri</name>
    <dbReference type="NCBI Taxonomy" id="861788"/>
    <lineage>
        <taxon>Eukaryota</taxon>
        <taxon>Metazoa</taxon>
        <taxon>Chordata</taxon>
        <taxon>Craniata</taxon>
        <taxon>Vertebrata</taxon>
        <taxon>Euteleostomi</taxon>
        <taxon>Actinopterygii</taxon>
        <taxon>Neopterygii</taxon>
        <taxon>Teleostei</taxon>
        <taxon>Protacanthopterygii</taxon>
        <taxon>Salmoniformes</taxon>
        <taxon>Salmonidae</taxon>
        <taxon>Coregoninae</taxon>
        <taxon>Coregonus</taxon>
    </lineage>
</organism>
<dbReference type="AlphaFoldDB" id="A0AAN8MKR3"/>
<accession>A0AAN8MKR3</accession>
<evidence type="ECO:0000313" key="2">
    <source>
        <dbReference type="EMBL" id="KAK6329457.1"/>
    </source>
</evidence>